<dbReference type="InterPro" id="IPR055443">
    <property type="entry name" value="HEAT_ECM29"/>
</dbReference>
<dbReference type="GO" id="GO:0000502">
    <property type="term" value="C:proteasome complex"/>
    <property type="evidence" value="ECO:0007669"/>
    <property type="project" value="UniProtKB-KW"/>
</dbReference>
<protein>
    <recommendedName>
        <fullName evidence="9">Proteasome component ECM29</fullName>
    </recommendedName>
</protein>
<dbReference type="InterPro" id="IPR016024">
    <property type="entry name" value="ARM-type_fold"/>
</dbReference>
<proteinExistence type="predicted"/>
<keyword evidence="8" id="KW-1185">Reference proteome</keyword>
<evidence type="ECO:0000259" key="6">
    <source>
        <dbReference type="Pfam" id="PF24492"/>
    </source>
</evidence>
<dbReference type="EMBL" id="QJNU01001588">
    <property type="protein sequence ID" value="RYO74349.1"/>
    <property type="molecule type" value="Genomic_DNA"/>
</dbReference>
<dbReference type="Pfam" id="PF13001">
    <property type="entry name" value="ECM29_N"/>
    <property type="match status" value="1"/>
</dbReference>
<keyword evidence="3" id="KW-0677">Repeat</keyword>
<comment type="subcellular location">
    <subcellularLocation>
        <location evidence="1">Cytoplasm</location>
    </subcellularLocation>
</comment>
<dbReference type="GO" id="GO:0005634">
    <property type="term" value="C:nucleus"/>
    <property type="evidence" value="ECO:0007669"/>
    <property type="project" value="TreeGrafter"/>
</dbReference>
<dbReference type="GO" id="GO:0060090">
    <property type="term" value="F:molecular adaptor activity"/>
    <property type="evidence" value="ECO:0007669"/>
    <property type="project" value="InterPro"/>
</dbReference>
<dbReference type="PANTHER" id="PTHR23346:SF19">
    <property type="entry name" value="PROTEASOME ADAPTER AND SCAFFOLD PROTEIN ECM29"/>
    <property type="match status" value="1"/>
</dbReference>
<evidence type="ECO:0000256" key="1">
    <source>
        <dbReference type="ARBA" id="ARBA00004496"/>
    </source>
</evidence>
<sequence>MSTSNEGTELRLVSSIRFKLANVSGDEKKLSDALRTQLVPLLEKAGSPHKAVRDAAFQAFISVNNFAKPSGVILPVKALLEQYKQTTSPMVKQLDLSLVKQGVLRLDLQERQGLLPVALKGISKETSPASAAGFFNIFLRLLLDIKLPSRGTSDDLSLRSTIGLSGPPDATYISHWLGRLFLLRQDLALASEDDLDKLLAFSPSGLTRDDIAFLRNNSPHTWRPNAPNSLSLAECKIKAVNFLASGAFTGEERYLPVIFAAGSADSRITFIADDVLKRSAVNLEDGTIITSLFDAHNRLPAAHRIQILRLLSKSVAACTFKEQVVEAVKEDFRLTTGDEAAVLGLEALRLHKALLTFLAWVARNSSGSSDIDRDIGPALVLILKDYILGQGWPQPNPRANQAQFQDELRVRANAYETIGALARGSNFDHKAKDSLLKWLFDSLVSDPSPGIVVHIESALSSMMGLVRPTTLTEQRDLERLLLEYMTLPDRQGIRTARHVAARFANNCLPYSNIKARWIDILALNGGASERRDVLEEGQRGLDPWWATKLHPDDELELPNWEEMTREFLDTSPRAAEGDEMIIDQTSRYTLFPDDRLPAFPITLRFIKQVLFVTRLGDKGCILRKSLVELGDYECLVKLLHAALDGIRDHPDIGAEECVACLAEVLSFAPTDTVIRPLSTRASELLQVMKSNNQKVRQLATKAFGILSPWDEQSASSISKLRGFIESCRDPSPSQSAEYQGSLACLGSHLSHAAYYGKPDGTDALYQVEFLHQTFTAALKSPDLSIRDVSIDVMSQLWTAGLAFPDNGGQLTDILNSLSKLASSNNERAIKAIGRLAIPAFANEFIGDATHVAKILDALLGLSETKRTEVHLTTGEAIAAAIARWDSDAVQLDLDVQPTGSGESDIIRALGKRPSEITATLDKLITDCKTTKPSLLKASGIWLFCVIQYCSNLPEIQARLRECQAAFMRLLAARDELVQETASRGLALVYERGDESLKGDLVKDLVASFTGSKTQLKVDEDTELFDAGALPTGEGKSVTSYKDIISLANEVGDQSLIYKFMALATNAATWTARSAFGRFGLSNILSDAELDPKIYPKLYRYRFDPNANVRRSMDDIWKAVVKDSTAVIDQYFDSIMDDLLKSILDGREWRVREASCAAIAELIYGQPFPQYEKYYTEIWRMTLKVLDDRKESVRKAAVKLCMSLSKTLVTQLQENNSSASARAMVAQVLPFLLSDKGIENSVQEVKVMAITTVLDVVKNGGDVLKSFIPTIITHCLGLLSTVEPEMVNYYYQRADEEDREHFDKLRSNAATQSPIFECVVNCLRFTDEGVMKELAPQLVQTLKSAIGMQTKVGCGEVLSTLALRHSILLPPYNAAFLKAMETQILDRNHEASKAYARSSAYLLRSASPETRDRFSARLADLYFAAEDDARRQKVADAVLAIAKVSPDAFTDLEARLLPFAYLARHDTDEYVAEEFEAVWSQHAGGSHTVKRFVDEIADFVERGLGTSKWALQHGAALAIASTVTALAGATDSNAQFGDAALRRIWPVLDRSLALKTFRGKEKLVAAFPVFVRHSRSLWSSDAAVAAQTKRIALREAKRNNEDYRPHALEALGDFAAAREDLDMYKDVVELVKDHLDREEKAAHSLTELERRTTAAALKAVLTAYNRPKMRSDPAAVLDEIATVVEGARKATAVSRDAWFAGATDLMNTAAAYMSEDQANSGSGVLAIRWLRLIVADEADVVLESQRSGRAKTLLAFVQACKKGVFGPLAEQGALEDVSQKVKSMAESERSLDVQKLLSGVIAEMTNV</sequence>
<dbReference type="Proteomes" id="UP000293360">
    <property type="component" value="Unassembled WGS sequence"/>
</dbReference>
<dbReference type="InterPro" id="IPR024372">
    <property type="entry name" value="Ecm29_N"/>
</dbReference>
<dbReference type="InterPro" id="IPR011989">
    <property type="entry name" value="ARM-like"/>
</dbReference>
<reference evidence="7 8" key="1">
    <citation type="submission" date="2018-06" db="EMBL/GenBank/DDBJ databases">
        <title>Complete Genomes of Monosporascus.</title>
        <authorList>
            <person name="Robinson A.J."/>
            <person name="Natvig D.O."/>
        </authorList>
    </citation>
    <scope>NUCLEOTIDE SEQUENCE [LARGE SCALE GENOMIC DNA]</scope>
    <source>
        <strain evidence="7 8">CBS 110550</strain>
    </source>
</reference>
<evidence type="ECO:0000313" key="7">
    <source>
        <dbReference type="EMBL" id="RYO74349.1"/>
    </source>
</evidence>
<dbReference type="GO" id="GO:0005737">
    <property type="term" value="C:cytoplasm"/>
    <property type="evidence" value="ECO:0007669"/>
    <property type="project" value="UniProtKB-SubCell"/>
</dbReference>
<dbReference type="OrthoDB" id="16066at2759"/>
<feature type="domain" description="Proteasome adapter and scaffold protein ECM29 HEAT-repeat" evidence="6">
    <location>
        <begin position="1263"/>
        <end position="1422"/>
    </location>
</feature>
<evidence type="ECO:0000256" key="4">
    <source>
        <dbReference type="ARBA" id="ARBA00022942"/>
    </source>
</evidence>
<keyword evidence="4" id="KW-0647">Proteasome</keyword>
<evidence type="ECO:0000256" key="2">
    <source>
        <dbReference type="ARBA" id="ARBA00022490"/>
    </source>
</evidence>
<dbReference type="Gene3D" id="1.25.10.10">
    <property type="entry name" value="Leucine-rich Repeat Variant"/>
    <property type="match status" value="3"/>
</dbReference>
<keyword evidence="2" id="KW-0963">Cytoplasm</keyword>
<feature type="domain" description="Proteasome component Ecm29 N-terminal" evidence="5">
    <location>
        <begin position="14"/>
        <end position="522"/>
    </location>
</feature>
<organism evidence="7 8">
    <name type="scientific">Monosporascus ibericus</name>
    <dbReference type="NCBI Taxonomy" id="155417"/>
    <lineage>
        <taxon>Eukaryota</taxon>
        <taxon>Fungi</taxon>
        <taxon>Dikarya</taxon>
        <taxon>Ascomycota</taxon>
        <taxon>Pezizomycotina</taxon>
        <taxon>Sordariomycetes</taxon>
        <taxon>Xylariomycetidae</taxon>
        <taxon>Xylariales</taxon>
        <taxon>Xylariales incertae sedis</taxon>
        <taxon>Monosporascus</taxon>
    </lineage>
</organism>
<evidence type="ECO:0008006" key="9">
    <source>
        <dbReference type="Google" id="ProtNLM"/>
    </source>
</evidence>
<evidence type="ECO:0000256" key="3">
    <source>
        <dbReference type="ARBA" id="ARBA00022737"/>
    </source>
</evidence>
<dbReference type="STRING" id="155417.A0A4Q4SRY7"/>
<dbReference type="PANTHER" id="PTHR23346">
    <property type="entry name" value="TRANSLATIONAL ACTIVATOR GCN1-RELATED"/>
    <property type="match status" value="1"/>
</dbReference>
<evidence type="ECO:0000313" key="8">
    <source>
        <dbReference type="Proteomes" id="UP000293360"/>
    </source>
</evidence>
<dbReference type="Pfam" id="PF24492">
    <property type="entry name" value="HEAT_ECM29"/>
    <property type="match status" value="1"/>
</dbReference>
<evidence type="ECO:0000259" key="5">
    <source>
        <dbReference type="Pfam" id="PF13001"/>
    </source>
</evidence>
<dbReference type="SUPFAM" id="SSF48371">
    <property type="entry name" value="ARM repeat"/>
    <property type="match status" value="2"/>
</dbReference>
<accession>A0A4Q4SRY7</accession>
<comment type="caution">
    <text evidence="7">The sequence shown here is derived from an EMBL/GenBank/DDBJ whole genome shotgun (WGS) entry which is preliminary data.</text>
</comment>
<name>A0A4Q4SRY7_9PEZI</name>
<dbReference type="Pfam" id="PF23731">
    <property type="entry name" value="ARM_ECM29_C"/>
    <property type="match status" value="1"/>
</dbReference>
<dbReference type="GO" id="GO:0036503">
    <property type="term" value="P:ERAD pathway"/>
    <property type="evidence" value="ECO:0007669"/>
    <property type="project" value="TreeGrafter"/>
</dbReference>
<dbReference type="GO" id="GO:0043248">
    <property type="term" value="P:proteasome assembly"/>
    <property type="evidence" value="ECO:0007669"/>
    <property type="project" value="InterPro"/>
</dbReference>
<gene>
    <name evidence="7" type="ORF">DL764_010874</name>
</gene>